<reference evidence="2 3" key="1">
    <citation type="submission" date="2012-12" db="EMBL/GenBank/DDBJ databases">
        <title>Novel taxa of Listeriaceae from agricultural environments in the United States.</title>
        <authorList>
            <person name="den Bakker H.C."/>
            <person name="Allred A."/>
            <person name="Warchocki S."/>
            <person name="Wright E.M."/>
            <person name="Burrell A."/>
            <person name="Nightingale K.K."/>
            <person name="Kephart D."/>
            <person name="Wiedmann M."/>
        </authorList>
    </citation>
    <scope>NUCLEOTIDE SEQUENCE [LARGE SCALE GENOMIC DNA]</scope>
    <source>
        <strain evidence="2 3">FSL F6-1037</strain>
    </source>
</reference>
<keyword evidence="1" id="KW-0812">Transmembrane</keyword>
<name>W7D5U6_9LIST</name>
<keyword evidence="1" id="KW-0472">Membrane</keyword>
<dbReference type="RefSeq" id="WP_051456879.1">
    <property type="nucleotide sequence ID" value="NZ_AODH01000016.1"/>
</dbReference>
<organism evidence="2 3">
    <name type="scientific">Brochothrix campestris FSL F6-1037</name>
    <dbReference type="NCBI Taxonomy" id="1265861"/>
    <lineage>
        <taxon>Bacteria</taxon>
        <taxon>Bacillati</taxon>
        <taxon>Bacillota</taxon>
        <taxon>Bacilli</taxon>
        <taxon>Bacillales</taxon>
        <taxon>Listeriaceae</taxon>
        <taxon>Brochothrix</taxon>
    </lineage>
</organism>
<proteinExistence type="predicted"/>
<dbReference type="OrthoDB" id="9807087at2"/>
<dbReference type="AlphaFoldDB" id="W7D5U6"/>
<comment type="caution">
    <text evidence="2">The sequence shown here is derived from an EMBL/GenBank/DDBJ whole genome shotgun (WGS) entry which is preliminary data.</text>
</comment>
<evidence type="ECO:0000313" key="3">
    <source>
        <dbReference type="Proteomes" id="UP000019243"/>
    </source>
</evidence>
<dbReference type="InterPro" id="IPR029032">
    <property type="entry name" value="AhpD-like"/>
</dbReference>
<protein>
    <submittedName>
        <fullName evidence="2">Uncharacterized protein</fullName>
    </submittedName>
</protein>
<accession>W7D5U6</accession>
<dbReference type="STRING" id="1265861.BCAMP_04697"/>
<feature type="transmembrane region" description="Helical" evidence="1">
    <location>
        <begin position="93"/>
        <end position="113"/>
    </location>
</feature>
<dbReference type="EMBL" id="AODH01000016">
    <property type="protein sequence ID" value="EUJ40663.1"/>
    <property type="molecule type" value="Genomic_DNA"/>
</dbReference>
<dbReference type="SUPFAM" id="SSF69118">
    <property type="entry name" value="AhpD-like"/>
    <property type="match status" value="1"/>
</dbReference>
<evidence type="ECO:0000313" key="2">
    <source>
        <dbReference type="EMBL" id="EUJ40663.1"/>
    </source>
</evidence>
<keyword evidence="3" id="KW-1185">Reference proteome</keyword>
<evidence type="ECO:0000256" key="1">
    <source>
        <dbReference type="SAM" id="Phobius"/>
    </source>
</evidence>
<sequence>MTWYPLQREVAALIGERATNFYCYAISTTNECLICSMFFKKILDDLAIDFSTFAFTDEENDLIAYGKTLVADAANIPPALVARLRSRYSTETFVLLTAFGSMMIATNLINTALQVELDEVLLPYTKRG</sequence>
<dbReference type="Gene3D" id="1.20.1290.10">
    <property type="entry name" value="AhpD-like"/>
    <property type="match status" value="1"/>
</dbReference>
<dbReference type="Proteomes" id="UP000019243">
    <property type="component" value="Unassembled WGS sequence"/>
</dbReference>
<gene>
    <name evidence="2" type="ORF">BCAMP_04697</name>
</gene>
<dbReference type="PATRIC" id="fig|1265861.3.peg.924"/>
<keyword evidence="1" id="KW-1133">Transmembrane helix</keyword>